<feature type="compositionally biased region" description="Polar residues" evidence="4">
    <location>
        <begin position="593"/>
        <end position="614"/>
    </location>
</feature>
<keyword evidence="7" id="KW-1185">Reference proteome</keyword>
<feature type="region of interest" description="Disordered" evidence="4">
    <location>
        <begin position="859"/>
        <end position="889"/>
    </location>
</feature>
<feature type="domain" description="DNA endonuclease activator Ctp1 C-terminal" evidence="5">
    <location>
        <begin position="760"/>
        <end position="874"/>
    </location>
</feature>
<dbReference type="PANTHER" id="PTHR15107">
    <property type="entry name" value="RETINOBLASTOMA BINDING PROTEIN 8"/>
    <property type="match status" value="1"/>
</dbReference>
<dbReference type="AlphaFoldDB" id="A0A218Z270"/>
<protein>
    <recommendedName>
        <fullName evidence="5">DNA endonuclease activator Ctp1 C-terminal domain-containing protein</fullName>
    </recommendedName>
</protein>
<evidence type="ECO:0000313" key="7">
    <source>
        <dbReference type="Proteomes" id="UP000242519"/>
    </source>
</evidence>
<dbReference type="Pfam" id="PF08573">
    <property type="entry name" value="SAE2"/>
    <property type="match status" value="1"/>
</dbReference>
<accession>A0A218Z270</accession>
<dbReference type="STRING" id="503106.A0A218Z270"/>
<evidence type="ECO:0000256" key="3">
    <source>
        <dbReference type="ARBA" id="ARBA00023242"/>
    </source>
</evidence>
<feature type="compositionally biased region" description="Basic and acidic residues" evidence="4">
    <location>
        <begin position="878"/>
        <end position="889"/>
    </location>
</feature>
<evidence type="ECO:0000256" key="1">
    <source>
        <dbReference type="ARBA" id="ARBA00004123"/>
    </source>
</evidence>
<feature type="compositionally biased region" description="Low complexity" evidence="4">
    <location>
        <begin position="422"/>
        <end position="433"/>
    </location>
</feature>
<evidence type="ECO:0000313" key="6">
    <source>
        <dbReference type="EMBL" id="OWP01740.1"/>
    </source>
</evidence>
<dbReference type="Proteomes" id="UP000242519">
    <property type="component" value="Unassembled WGS sequence"/>
</dbReference>
<name>A0A218Z270_9HELO</name>
<sequence>MGSVEKIGAVLTEKISRLVNQGIEDALAEQSDPRFTRISHEELQSLRQTSANVQKLAEGHGRLSDELEIARAAAATVERLQEENQRLAQELQDRIQRQCTPKTKPVGRLQHGGELSLTPRSGDPPSSFQRMEPGGADALVTKKKYEDLVRKYNSVCETYLSVKGEYEKTKKVLKEERSKWDAWLEENQRATLKKKDKVRRLEGEVEDLKAVLKKQGLKPVEFAANLPRDESTPSKPPQQQKHRGSEVQVPASSPPKASHRVGGQLHDSSQEKSAWLPENDGDQLPPLRPDTEVVEVVCEPCGVHETSSTQVGSDPVLPEGSLREDPVDVAEQTVDITSLPVLLSSRSVQKRKQIHETAEQTPRGKIKIEISSSSSPICGLTGPEAWNLVESMDLDDVGQKVDTPRRPARVLTLPRQDSTTGSSSLEVSQSPSQPRRRTHTTTDETPENVSKASSTHRKTRAVLQPRSTNKRVLPRTSHDQIPAPKKQRVTSDIDIAGLTEDGEPALIPQGVGRQTYKDSGSLGKLLAEPSLSKPVISPVRVLRSANGALQSPRTKSRPEDHTTSGLVQEIASNDHPKRLQSPFLRVSSELDRQISTTSRKSPALNSQESMSSGRLSPVLSAPAPASSEPSSIPSPRALIEPIRPTVKLSSTAPKEELKRAGDTTRRRSPSFDSTQLPPRRDLDALFNAKSKSRFGLSMAKPPPHPGPPSKIGTTRKRQALTEKDYAVDPDEEPLRSRPLHKLSAQDFKINPNYNQGIRYQFSEVVRGEARRCLQGCTKPECCGRKFRELAQIEVDRLASVGRLSQEERDNMLLQEFMGDNAHKIQTCGKTERDALLLEATTRKMANLYGKHRQTYERRSTPPGFWNVDFPSTQEEAEDRQKARESERVTVEQRYKEAMRPGGAWMFRDEDS</sequence>
<dbReference type="InterPro" id="IPR013882">
    <property type="entry name" value="Ctp1_C"/>
</dbReference>
<dbReference type="GO" id="GO:0005634">
    <property type="term" value="C:nucleus"/>
    <property type="evidence" value="ECO:0007669"/>
    <property type="project" value="UniProtKB-SubCell"/>
</dbReference>
<evidence type="ECO:0000256" key="2">
    <source>
        <dbReference type="ARBA" id="ARBA00022763"/>
    </source>
</evidence>
<organism evidence="6 7">
    <name type="scientific">Diplocarpon coronariae</name>
    <dbReference type="NCBI Taxonomy" id="2795749"/>
    <lineage>
        <taxon>Eukaryota</taxon>
        <taxon>Fungi</taxon>
        <taxon>Dikarya</taxon>
        <taxon>Ascomycota</taxon>
        <taxon>Pezizomycotina</taxon>
        <taxon>Leotiomycetes</taxon>
        <taxon>Helotiales</taxon>
        <taxon>Drepanopezizaceae</taxon>
        <taxon>Diplocarpon</taxon>
    </lineage>
</organism>
<comment type="subcellular location">
    <subcellularLocation>
        <location evidence="1">Nucleus</location>
    </subcellularLocation>
</comment>
<evidence type="ECO:0000259" key="5">
    <source>
        <dbReference type="Pfam" id="PF08573"/>
    </source>
</evidence>
<evidence type="ECO:0000256" key="4">
    <source>
        <dbReference type="SAM" id="MobiDB-lite"/>
    </source>
</evidence>
<keyword evidence="2" id="KW-0227">DNA damage</keyword>
<dbReference type="EMBL" id="MZNU01000260">
    <property type="protein sequence ID" value="OWP01740.1"/>
    <property type="molecule type" value="Genomic_DNA"/>
</dbReference>
<dbReference type="OrthoDB" id="5801062at2759"/>
<feature type="compositionally biased region" description="Basic and acidic residues" evidence="4">
    <location>
        <begin position="653"/>
        <end position="665"/>
    </location>
</feature>
<dbReference type="GO" id="GO:0010792">
    <property type="term" value="P:DNA double-strand break processing involved in repair via single-strand annealing"/>
    <property type="evidence" value="ECO:0007669"/>
    <property type="project" value="TreeGrafter"/>
</dbReference>
<feature type="region of interest" description="Disordered" evidence="4">
    <location>
        <begin position="219"/>
        <end position="288"/>
    </location>
</feature>
<feature type="region of interest" description="Disordered" evidence="4">
    <location>
        <begin position="544"/>
        <end position="717"/>
    </location>
</feature>
<feature type="region of interest" description="Disordered" evidence="4">
    <location>
        <begin position="93"/>
        <end position="135"/>
    </location>
</feature>
<reference evidence="6 7" key="1">
    <citation type="submission" date="2017-04" db="EMBL/GenBank/DDBJ databases">
        <title>Draft genome sequence of Marssonina coronaria NL1: causal agent of apple blotch.</title>
        <authorList>
            <person name="Cheng Q."/>
        </authorList>
    </citation>
    <scope>NUCLEOTIDE SEQUENCE [LARGE SCALE GENOMIC DNA]</scope>
    <source>
        <strain evidence="6 7">NL1</strain>
    </source>
</reference>
<comment type="caution">
    <text evidence="6">The sequence shown here is derived from an EMBL/GenBank/DDBJ whole genome shotgun (WGS) entry which is preliminary data.</text>
</comment>
<gene>
    <name evidence="6" type="ORF">B2J93_2332</name>
</gene>
<proteinExistence type="predicted"/>
<feature type="region of interest" description="Disordered" evidence="4">
    <location>
        <begin position="305"/>
        <end position="326"/>
    </location>
</feature>
<dbReference type="GO" id="GO:0003684">
    <property type="term" value="F:damaged DNA binding"/>
    <property type="evidence" value="ECO:0007669"/>
    <property type="project" value="TreeGrafter"/>
</dbReference>
<dbReference type="InterPro" id="IPR033316">
    <property type="entry name" value="RBBP8-like"/>
</dbReference>
<feature type="region of interest" description="Disordered" evidence="4">
    <location>
        <begin position="398"/>
        <end position="488"/>
    </location>
</feature>
<dbReference type="PANTHER" id="PTHR15107:SF0">
    <property type="entry name" value="DNA ENDONUCLEASE ACTIVATOR CTP1 C-TERMINAL DOMAIN-CONTAINING PROTEIN"/>
    <property type="match status" value="1"/>
</dbReference>
<keyword evidence="3" id="KW-0539">Nucleus</keyword>
<dbReference type="InParanoid" id="A0A218Z270"/>
<feature type="compositionally biased region" description="Low complexity" evidence="4">
    <location>
        <begin position="616"/>
        <end position="637"/>
    </location>
</feature>